<dbReference type="Gene3D" id="1.25.40.10">
    <property type="entry name" value="Tetratricopeptide repeat domain"/>
    <property type="match status" value="1"/>
</dbReference>
<name>A0A7H0LMV6_9SPHN</name>
<keyword evidence="3" id="KW-1185">Reference proteome</keyword>
<dbReference type="Gene3D" id="1.20.58.320">
    <property type="entry name" value="TPR-like"/>
    <property type="match status" value="1"/>
</dbReference>
<dbReference type="InterPro" id="IPR010323">
    <property type="entry name" value="DUF924"/>
</dbReference>
<gene>
    <name evidence="2" type="ORF">H3Z74_07550</name>
</gene>
<dbReference type="RefSeq" id="WP_187763295.1">
    <property type="nucleotide sequence ID" value="NZ_CP061038.1"/>
</dbReference>
<dbReference type="Proteomes" id="UP000516148">
    <property type="component" value="Chromosome"/>
</dbReference>
<dbReference type="Pfam" id="PF06041">
    <property type="entry name" value="DUF924"/>
    <property type="match status" value="1"/>
</dbReference>
<dbReference type="SUPFAM" id="SSF48452">
    <property type="entry name" value="TPR-like"/>
    <property type="match status" value="1"/>
</dbReference>
<dbReference type="AlphaFoldDB" id="A0A7H0LMV6"/>
<dbReference type="InterPro" id="IPR011990">
    <property type="entry name" value="TPR-like_helical_dom_sf"/>
</dbReference>
<organism evidence="2 3">
    <name type="scientific">Sphingomonas alpina</name>
    <dbReference type="NCBI Taxonomy" id="653931"/>
    <lineage>
        <taxon>Bacteria</taxon>
        <taxon>Pseudomonadati</taxon>
        <taxon>Pseudomonadota</taxon>
        <taxon>Alphaproteobacteria</taxon>
        <taxon>Sphingomonadales</taxon>
        <taxon>Sphingomonadaceae</taxon>
        <taxon>Sphingomonas</taxon>
    </lineage>
</organism>
<sequence length="196" mass="21889">MSGDLGAKAGEVHDKAGDSAREVLRFWFDEVPAEKRFAKDDALDRTIAERFGALRDQVIATEAAGWRDDPDTLLAAIILLDQFSRNIHRGTAAAFAADALALKLTNRAIILAWDDTLPVERRAFLYMPMMHSEDPAVQTKSLIWFERLGDEENLTYARDHQAVIARFGRFPSRNAALGRDSTPEELDYLSQPGAGW</sequence>
<feature type="region of interest" description="Disordered" evidence="1">
    <location>
        <begin position="176"/>
        <end position="196"/>
    </location>
</feature>
<evidence type="ECO:0000313" key="3">
    <source>
        <dbReference type="Proteomes" id="UP000516148"/>
    </source>
</evidence>
<dbReference type="EMBL" id="CP061038">
    <property type="protein sequence ID" value="QNQ11009.1"/>
    <property type="molecule type" value="Genomic_DNA"/>
</dbReference>
<reference evidence="2 3" key="1">
    <citation type="submission" date="2020-09" db="EMBL/GenBank/DDBJ databases">
        <title>Sphingomonas sp., a new species isolated from pork steak.</title>
        <authorList>
            <person name="Heidler von Heilborn D."/>
        </authorList>
    </citation>
    <scope>NUCLEOTIDE SEQUENCE [LARGE SCALE GENOMIC DNA]</scope>
    <source>
        <strain evidence="3">S8-3T</strain>
    </source>
</reference>
<evidence type="ECO:0000256" key="1">
    <source>
        <dbReference type="SAM" id="MobiDB-lite"/>
    </source>
</evidence>
<dbReference type="KEGG" id="spap:H3Z74_07550"/>
<protein>
    <submittedName>
        <fullName evidence="2">DUF924 domain-containing protein</fullName>
    </submittedName>
</protein>
<proteinExistence type="predicted"/>
<accession>A0A7H0LMV6</accession>
<evidence type="ECO:0000313" key="2">
    <source>
        <dbReference type="EMBL" id="QNQ11009.1"/>
    </source>
</evidence>